<feature type="transmembrane region" description="Helical" evidence="2">
    <location>
        <begin position="559"/>
        <end position="577"/>
    </location>
</feature>
<evidence type="ECO:0000256" key="2">
    <source>
        <dbReference type="SAM" id="Phobius"/>
    </source>
</evidence>
<feature type="transmembrane region" description="Helical" evidence="2">
    <location>
        <begin position="159"/>
        <end position="177"/>
    </location>
</feature>
<gene>
    <name evidence="4" type="ORF">DdX_07286</name>
</gene>
<feature type="transmembrane region" description="Helical" evidence="2">
    <location>
        <begin position="369"/>
        <end position="389"/>
    </location>
</feature>
<proteinExistence type="predicted"/>
<keyword evidence="2" id="KW-1133">Transmembrane helix</keyword>
<dbReference type="PANTHER" id="PTHR35982:SF1">
    <property type="entry name" value="SPIROCYCLASE, AVEC FAMILY"/>
    <property type="match status" value="1"/>
</dbReference>
<dbReference type="Pfam" id="PF25085">
    <property type="entry name" value="DUF7802"/>
    <property type="match status" value="1"/>
</dbReference>
<feature type="transmembrane region" description="Helical" evidence="2">
    <location>
        <begin position="659"/>
        <end position="679"/>
    </location>
</feature>
<feature type="transmembrane region" description="Helical" evidence="2">
    <location>
        <begin position="189"/>
        <end position="206"/>
    </location>
</feature>
<organism evidence="4 5">
    <name type="scientific">Ditylenchus destructor</name>
    <dbReference type="NCBI Taxonomy" id="166010"/>
    <lineage>
        <taxon>Eukaryota</taxon>
        <taxon>Metazoa</taxon>
        <taxon>Ecdysozoa</taxon>
        <taxon>Nematoda</taxon>
        <taxon>Chromadorea</taxon>
        <taxon>Rhabditida</taxon>
        <taxon>Tylenchina</taxon>
        <taxon>Tylenchomorpha</taxon>
        <taxon>Sphaerularioidea</taxon>
        <taxon>Anguinidae</taxon>
        <taxon>Anguininae</taxon>
        <taxon>Ditylenchus</taxon>
    </lineage>
</organism>
<feature type="transmembrane region" description="Helical" evidence="2">
    <location>
        <begin position="450"/>
        <end position="467"/>
    </location>
</feature>
<protein>
    <submittedName>
        <fullName evidence="4">TMEM164 family domain-containing protein</fullName>
    </submittedName>
</protein>
<dbReference type="InterPro" id="IPR056704">
    <property type="entry name" value="DUF7802"/>
</dbReference>
<name>A0AAD4N5H9_9BILA</name>
<keyword evidence="2" id="KW-0472">Membrane</keyword>
<keyword evidence="5" id="KW-1185">Reference proteome</keyword>
<evidence type="ECO:0000259" key="3">
    <source>
        <dbReference type="Pfam" id="PF25085"/>
    </source>
</evidence>
<feature type="transmembrane region" description="Helical" evidence="2">
    <location>
        <begin position="488"/>
        <end position="510"/>
    </location>
</feature>
<feature type="region of interest" description="Disordered" evidence="1">
    <location>
        <begin position="700"/>
        <end position="736"/>
    </location>
</feature>
<feature type="domain" description="DUF7802" evidence="3">
    <location>
        <begin position="257"/>
        <end position="678"/>
    </location>
</feature>
<dbReference type="AlphaFoldDB" id="A0AAD4N5H9"/>
<dbReference type="EMBL" id="JAKKPZ010000010">
    <property type="protein sequence ID" value="KAI1716249.1"/>
    <property type="molecule type" value="Genomic_DNA"/>
</dbReference>
<dbReference type="Pfam" id="PF14808">
    <property type="entry name" value="TMEM164"/>
    <property type="match status" value="1"/>
</dbReference>
<feature type="transmembrane region" description="Helical" evidence="2">
    <location>
        <begin position="516"/>
        <end position="538"/>
    </location>
</feature>
<feature type="compositionally biased region" description="Basic and acidic residues" evidence="1">
    <location>
        <begin position="700"/>
        <end position="720"/>
    </location>
</feature>
<evidence type="ECO:0000256" key="1">
    <source>
        <dbReference type="SAM" id="MobiDB-lite"/>
    </source>
</evidence>
<evidence type="ECO:0000313" key="5">
    <source>
        <dbReference type="Proteomes" id="UP001201812"/>
    </source>
</evidence>
<dbReference type="Proteomes" id="UP001201812">
    <property type="component" value="Unassembled WGS sequence"/>
</dbReference>
<keyword evidence="2" id="KW-0812">Transmembrane</keyword>
<sequence length="736" mass="85663">MEGTLWRLLRESINNLKFIAVGGVDFSLAGNGGTDCINFLPAYQRCLETVVFTSLGLCGIYYSMGGLEWQSSDENTKSFHKEHANGTGLTNGNAELINKNSTNPTHPDQQVTLFFRSIIIRLSTISRHFTAHKNAFFKFYAGIFMIELVYKTITRTAIFLLNPCHVCTALQLVLLRFRDEKRRPWTQQLFRFHLYTVPGALIALMFPILNTRLMVGEVFIYFVQHSLILITPIHLMSTTDVYKPEPLTNVSSIHGKMDFILNTYFFHFLPFEVSDDWKKAITSKAVDLVRWADWFCKAQDPRKFFDNHTSFFMAELVFFFLCFLTFIHAYRHGNRYMYVWIGIFIHALNVENLCYWIPELDNFWQAQGFLTFFGMRAPLSIILGIYHMFDYVSYVFVQRMHLPWWAEGPAVGLGAVMLDMPYDIMGIKLVWWTWHDTDPNIYDRMYWVPWNSYYFHASFACSFVWILNASRKVLVHEYYDWKKFGREFLCCFLAGTLAFWLGTVQFALFYHPAHDVYGVHSEITSILFLALYAVIVYSADRRNSNSDAHTGNSYWFDELSLAVCVHYMFYMILVLVADPKNIVSEGLHQPIGPCNETQQVLTPTGMVLQKKKYLCPKDYDEKYFDFHCLPGGRHPKQMGDDPLEWYAVCGTDFENRAEYVVIIWGICILYSLIFYQAAARSGRTPKVFRLIYRQPKITKSGKDWESDSFREPLIEEDRKGGSKSPKRTPLSAKKHN</sequence>
<feature type="transmembrane region" description="Helical" evidence="2">
    <location>
        <begin position="336"/>
        <end position="357"/>
    </location>
</feature>
<dbReference type="PANTHER" id="PTHR35982">
    <property type="entry name" value="AGAP005361-PA"/>
    <property type="match status" value="1"/>
</dbReference>
<evidence type="ECO:0000313" key="4">
    <source>
        <dbReference type="EMBL" id="KAI1716249.1"/>
    </source>
</evidence>
<accession>A0AAD4N5H9</accession>
<reference evidence="4" key="1">
    <citation type="submission" date="2022-01" db="EMBL/GenBank/DDBJ databases">
        <title>Genome Sequence Resource for Two Populations of Ditylenchus destructor, the Migratory Endoparasitic Phytonematode.</title>
        <authorList>
            <person name="Zhang H."/>
            <person name="Lin R."/>
            <person name="Xie B."/>
        </authorList>
    </citation>
    <scope>NUCLEOTIDE SEQUENCE</scope>
    <source>
        <strain evidence="4">BazhouSP</strain>
    </source>
</reference>
<comment type="caution">
    <text evidence="4">The sequence shown here is derived from an EMBL/GenBank/DDBJ whole genome shotgun (WGS) entry which is preliminary data.</text>
</comment>
<feature type="transmembrane region" description="Helical" evidence="2">
    <location>
        <begin position="311"/>
        <end position="330"/>
    </location>
</feature>